<evidence type="ECO:0000313" key="1">
    <source>
        <dbReference type="EMBL" id="KJA16812.1"/>
    </source>
</evidence>
<dbReference type="Proteomes" id="UP000054270">
    <property type="component" value="Unassembled WGS sequence"/>
</dbReference>
<organism evidence="1 2">
    <name type="scientific">Hypholoma sublateritium (strain FD-334 SS-4)</name>
    <dbReference type="NCBI Taxonomy" id="945553"/>
    <lineage>
        <taxon>Eukaryota</taxon>
        <taxon>Fungi</taxon>
        <taxon>Dikarya</taxon>
        <taxon>Basidiomycota</taxon>
        <taxon>Agaricomycotina</taxon>
        <taxon>Agaricomycetes</taxon>
        <taxon>Agaricomycetidae</taxon>
        <taxon>Agaricales</taxon>
        <taxon>Agaricineae</taxon>
        <taxon>Strophariaceae</taxon>
        <taxon>Hypholoma</taxon>
    </lineage>
</organism>
<protein>
    <submittedName>
        <fullName evidence="1">Uncharacterized protein</fullName>
    </submittedName>
</protein>
<name>A0A0D2KQC6_HYPSF</name>
<dbReference type="EMBL" id="KN817614">
    <property type="protein sequence ID" value="KJA16812.1"/>
    <property type="molecule type" value="Genomic_DNA"/>
</dbReference>
<gene>
    <name evidence="1" type="ORF">HYPSUDRAFT_57997</name>
</gene>
<accession>A0A0D2KQC6</accession>
<evidence type="ECO:0000313" key="2">
    <source>
        <dbReference type="Proteomes" id="UP000054270"/>
    </source>
</evidence>
<proteinExistence type="predicted"/>
<reference evidence="2" key="1">
    <citation type="submission" date="2014-04" db="EMBL/GenBank/DDBJ databases">
        <title>Evolutionary Origins and Diversification of the Mycorrhizal Mutualists.</title>
        <authorList>
            <consortium name="DOE Joint Genome Institute"/>
            <consortium name="Mycorrhizal Genomics Consortium"/>
            <person name="Kohler A."/>
            <person name="Kuo A."/>
            <person name="Nagy L.G."/>
            <person name="Floudas D."/>
            <person name="Copeland A."/>
            <person name="Barry K.W."/>
            <person name="Cichocki N."/>
            <person name="Veneault-Fourrey C."/>
            <person name="LaButti K."/>
            <person name="Lindquist E.A."/>
            <person name="Lipzen A."/>
            <person name="Lundell T."/>
            <person name="Morin E."/>
            <person name="Murat C."/>
            <person name="Riley R."/>
            <person name="Ohm R."/>
            <person name="Sun H."/>
            <person name="Tunlid A."/>
            <person name="Henrissat B."/>
            <person name="Grigoriev I.V."/>
            <person name="Hibbett D.S."/>
            <person name="Martin F."/>
        </authorList>
    </citation>
    <scope>NUCLEOTIDE SEQUENCE [LARGE SCALE GENOMIC DNA]</scope>
    <source>
        <strain evidence="2">FD-334 SS-4</strain>
    </source>
</reference>
<sequence length="337" mass="37848">MGYNSTWINKQPKAKLYEIVDAHAGQVDWPTAMGVYDKTAGKPPLDTLRRVLRGNYGYSPEKVKVEGLMEETHPQDDAVQQEHGSGNGAHNIVQGALFEMPVVPPVLDAPDAPAPAPRQVDNYIANVMDPFFDFEGIEEGSSVGSDGDSDYHPAPITPTRENEDFNRVDADLDRLSLLRMTPEQDIHYINRRPSESVTLLSPAETEAFDLQLLQDFANANPQRSRAMRLHREFKGRRCASNHEMICRWALALEFYDEVTAIDVWEDRNNGGVIPMKTINKFLDRSSAWISQIRPAVRLNAKHGPSSPDPHPEVVAVLNRPLMSGTALQRELKPWYIL</sequence>
<dbReference type="AlphaFoldDB" id="A0A0D2KQC6"/>
<keyword evidence="2" id="KW-1185">Reference proteome</keyword>